<evidence type="ECO:0000256" key="1">
    <source>
        <dbReference type="ARBA" id="ARBA00001946"/>
    </source>
</evidence>
<dbReference type="GO" id="GO:0000287">
    <property type="term" value="F:magnesium ion binding"/>
    <property type="evidence" value="ECO:0007669"/>
    <property type="project" value="TreeGrafter"/>
</dbReference>
<name>A0A6P8BJF7_PYRGI</name>
<dbReference type="InterPro" id="IPR008930">
    <property type="entry name" value="Terpenoid_cyclase/PrenylTrfase"/>
</dbReference>
<protein>
    <recommendedName>
        <fullName evidence="9">Ent-kaurene synthase</fullName>
    </recommendedName>
</protein>
<keyword evidence="5" id="KW-0413">Isomerase</keyword>
<evidence type="ECO:0000256" key="3">
    <source>
        <dbReference type="ARBA" id="ARBA00022723"/>
    </source>
</evidence>
<keyword evidence="7" id="KW-1185">Reference proteome</keyword>
<dbReference type="KEGG" id="pgri:PgNI_02070"/>
<dbReference type="Proteomes" id="UP000515153">
    <property type="component" value="Unplaced"/>
</dbReference>
<dbReference type="GO" id="GO:0010333">
    <property type="term" value="F:terpene synthase activity"/>
    <property type="evidence" value="ECO:0007669"/>
    <property type="project" value="InterPro"/>
</dbReference>
<evidence type="ECO:0000256" key="4">
    <source>
        <dbReference type="ARBA" id="ARBA00022842"/>
    </source>
</evidence>
<comment type="similarity">
    <text evidence="2">Belongs to the terpene synthase family.</text>
</comment>
<dbReference type="PIRSF" id="PIRSF036498">
    <property type="entry name" value="Ent-kaurene_synthase_fungi"/>
    <property type="match status" value="1"/>
</dbReference>
<comment type="cofactor">
    <cofactor evidence="1">
        <name>Mg(2+)</name>
        <dbReference type="ChEBI" id="CHEBI:18420"/>
    </cofactor>
</comment>
<dbReference type="GO" id="GO:0016102">
    <property type="term" value="P:diterpenoid biosynthetic process"/>
    <property type="evidence" value="ECO:0007669"/>
    <property type="project" value="TreeGrafter"/>
</dbReference>
<dbReference type="InterPro" id="IPR017057">
    <property type="entry name" value="Ent-kaurene_synthase_fun"/>
</dbReference>
<evidence type="ECO:0000256" key="6">
    <source>
        <dbReference type="ARBA" id="ARBA00023239"/>
    </source>
</evidence>
<dbReference type="PANTHER" id="PTHR31739:SF25">
    <property type="entry name" value="(E,E)-GERANYLLINALOOL SYNTHASE"/>
    <property type="match status" value="1"/>
</dbReference>
<reference evidence="8" key="2">
    <citation type="submission" date="2019-10" db="EMBL/GenBank/DDBJ databases">
        <authorList>
            <consortium name="NCBI Genome Project"/>
        </authorList>
    </citation>
    <scope>NUCLEOTIDE SEQUENCE</scope>
    <source>
        <strain evidence="8">NI907</strain>
    </source>
</reference>
<evidence type="ECO:0000256" key="2">
    <source>
        <dbReference type="ARBA" id="ARBA00006333"/>
    </source>
</evidence>
<keyword evidence="3" id="KW-0479">Metal-binding</keyword>
<keyword evidence="6" id="KW-0456">Lyase</keyword>
<evidence type="ECO:0000313" key="8">
    <source>
        <dbReference type="RefSeq" id="XP_030987453.1"/>
    </source>
</evidence>
<dbReference type="InterPro" id="IPR050148">
    <property type="entry name" value="Terpene_synthase-like"/>
</dbReference>
<dbReference type="AlphaFoldDB" id="A0A6P8BJF7"/>
<sequence>MAPITLPNTTDIDQQAADLTRHLLDNYDSESGAGFMSATVYDTAWLALIQKPNASGQRQWLFPKCFQYILDTQLADGGWEAYRSEVDGILNTTASLLALSRHASEPLQIEFVSIAELEHRIERATAALLQRLSVWDVAETTHVGFEIIVPTMLRLLKEEGISFEFHGESFLMEMYAAKMSRFRPEYLYGKTQHTALHSLEAFMGQIDYTKVAHHKVGGAIMASPSSTAAYLIGLPGSAWDDEAENYLAAVLKTRDGTSVPSAFPSTNFEFSWVLSTLLQAGFSAKQLGPSVTKIGQMLTEALETGHGVVGFAPTIMADVDDTAKTLSAINHLGIPRSAAKMIENFETKTHFRTYPSERDSSFSANCNVLLALLHQPEPVESVDQISKVLGFLCNVWWKTNGPIKDKWNLSPLYPSMLLVEALVDLLELVERGSLPESLLSKTEIRTKIAVALFQAATRTIEEQESAGSWNNSVEETAYAVILLSVAARVTLFDPIRQQLINAVRKAQEWLQPVGPIESGILSTGNYLWIEKVTYGSPVLTQAYRLAALRSALFIPAASTVGDCLNIAAPTRQSEGFVKLYRLTPLFSDFPEHKLGTTVVEGSLFLPMLREYAYNVFTRENMTEDKYLTIIPFTWTGCCMRVGLKPSAEFLWEMMMMAVMGFQGDEFVEAVAGPAFAGNLDQVRRFVRNLIPIEPGEPGEPSEELYGSAELEILKPLELFRDFMLDHWAVTAATSTDRNNLARELRSYLLTQIQQSEDNARFVQDGAGFRPDASYLSWVRTTSADHTSAPTFFAFLACLIPQTICPSLAGSDCFPTAEEKYFAGAACRHLASMCRMYNDFGSVSRDVAEGNLNSLDFPEFNSTVADTKKEAMWELAQFERACLQEAFARLERAARKRVAGLGEKSQREIETWITCWRMFCDVTDLYGQIYVVRDMASNVVRPAR</sequence>
<organism evidence="7 8">
    <name type="scientific">Pyricularia grisea</name>
    <name type="common">Crabgrass-specific blast fungus</name>
    <name type="synonym">Magnaporthe grisea</name>
    <dbReference type="NCBI Taxonomy" id="148305"/>
    <lineage>
        <taxon>Eukaryota</taxon>
        <taxon>Fungi</taxon>
        <taxon>Dikarya</taxon>
        <taxon>Ascomycota</taxon>
        <taxon>Pezizomycotina</taxon>
        <taxon>Sordariomycetes</taxon>
        <taxon>Sordariomycetidae</taxon>
        <taxon>Magnaporthales</taxon>
        <taxon>Pyriculariaceae</taxon>
        <taxon>Pyricularia</taxon>
    </lineage>
</organism>
<dbReference type="Gene3D" id="1.50.10.160">
    <property type="match status" value="1"/>
</dbReference>
<proteinExistence type="inferred from homology"/>
<evidence type="ECO:0008006" key="9">
    <source>
        <dbReference type="Google" id="ProtNLM"/>
    </source>
</evidence>
<reference evidence="8" key="1">
    <citation type="journal article" date="2019" name="Mol. Biol. Evol.">
        <title>Blast fungal genomes show frequent chromosomal changes, gene gains and losses, and effector gene turnover.</title>
        <authorList>
            <person name="Gomez Luciano L.B."/>
            <person name="Jason Tsai I."/>
            <person name="Chuma I."/>
            <person name="Tosa Y."/>
            <person name="Chen Y.H."/>
            <person name="Li J.Y."/>
            <person name="Li M.Y."/>
            <person name="Jade Lu M.Y."/>
            <person name="Nakayashiki H."/>
            <person name="Li W.H."/>
        </authorList>
    </citation>
    <scope>NUCLEOTIDE SEQUENCE</scope>
    <source>
        <strain evidence="8">NI907</strain>
    </source>
</reference>
<dbReference type="GO" id="GO:0016853">
    <property type="term" value="F:isomerase activity"/>
    <property type="evidence" value="ECO:0007669"/>
    <property type="project" value="UniProtKB-KW"/>
</dbReference>
<dbReference type="GeneID" id="41957050"/>
<dbReference type="SUPFAM" id="SSF48239">
    <property type="entry name" value="Terpenoid cyclases/Protein prenyltransferases"/>
    <property type="match status" value="1"/>
</dbReference>
<gene>
    <name evidence="8" type="ORF">PgNI_02070</name>
</gene>
<keyword evidence="4" id="KW-0460">Magnesium</keyword>
<dbReference type="Gene3D" id="1.50.10.20">
    <property type="match status" value="1"/>
</dbReference>
<dbReference type="RefSeq" id="XP_030987453.1">
    <property type="nucleotide sequence ID" value="XM_031122138.1"/>
</dbReference>
<dbReference type="PANTHER" id="PTHR31739">
    <property type="entry name" value="ENT-COPALYL DIPHOSPHATE SYNTHASE, CHLOROPLASTIC"/>
    <property type="match status" value="1"/>
</dbReference>
<accession>A0A6P8BJF7</accession>
<evidence type="ECO:0000256" key="5">
    <source>
        <dbReference type="ARBA" id="ARBA00023235"/>
    </source>
</evidence>
<reference evidence="8" key="3">
    <citation type="submission" date="2025-08" db="UniProtKB">
        <authorList>
            <consortium name="RefSeq"/>
        </authorList>
    </citation>
    <scope>IDENTIFICATION</scope>
    <source>
        <strain evidence="8">NI907</strain>
    </source>
</reference>
<evidence type="ECO:0000313" key="7">
    <source>
        <dbReference type="Proteomes" id="UP000515153"/>
    </source>
</evidence>